<evidence type="ECO:0000313" key="6">
    <source>
        <dbReference type="EMBL" id="KGX93878.1"/>
    </source>
</evidence>
<evidence type="ECO:0000256" key="3">
    <source>
        <dbReference type="ARBA" id="ARBA00022912"/>
    </source>
</evidence>
<evidence type="ECO:0000256" key="4">
    <source>
        <dbReference type="PIRSR" id="PIRSR617867-1"/>
    </source>
</evidence>
<dbReference type="Gene3D" id="3.40.50.2300">
    <property type="match status" value="1"/>
</dbReference>
<dbReference type="SUPFAM" id="SSF52788">
    <property type="entry name" value="Phosphotyrosine protein phosphatases I"/>
    <property type="match status" value="1"/>
</dbReference>
<dbReference type="PRINTS" id="PR00719">
    <property type="entry name" value="LMWPTPASE"/>
</dbReference>
<reference evidence="6 7" key="1">
    <citation type="submission" date="2013-08" db="EMBL/GenBank/DDBJ databases">
        <authorList>
            <person name="Huang J."/>
            <person name="Wang G."/>
        </authorList>
    </citation>
    <scope>NUCLEOTIDE SEQUENCE [LARGE SCALE GENOMIC DNA]</scope>
    <source>
        <strain evidence="6 7">JSM 076056</strain>
    </source>
</reference>
<dbReference type="OrthoDB" id="9784339at2"/>
<evidence type="ECO:0000256" key="2">
    <source>
        <dbReference type="ARBA" id="ARBA00022801"/>
    </source>
</evidence>
<comment type="similarity">
    <text evidence="1">Belongs to the low molecular weight phosphotyrosine protein phosphatase family.</text>
</comment>
<dbReference type="EMBL" id="AVPE01000001">
    <property type="protein sequence ID" value="KGX93878.1"/>
    <property type="molecule type" value="Genomic_DNA"/>
</dbReference>
<dbReference type="InterPro" id="IPR017867">
    <property type="entry name" value="Tyr_phospatase_low_mol_wt"/>
</dbReference>
<dbReference type="InterPro" id="IPR050438">
    <property type="entry name" value="LMW_PTPase"/>
</dbReference>
<dbReference type="RefSeq" id="WP_026799019.1">
    <property type="nucleotide sequence ID" value="NZ_AULI01000001.1"/>
</dbReference>
<protein>
    <submittedName>
        <fullName evidence="6">Protein tyrosine phosphatase</fullName>
    </submittedName>
</protein>
<comment type="caution">
    <text evidence="6">The sequence shown here is derived from an EMBL/GenBank/DDBJ whole genome shotgun (WGS) entry which is preliminary data.</text>
</comment>
<dbReference type="PANTHER" id="PTHR11717">
    <property type="entry name" value="LOW MOLECULAR WEIGHT PROTEIN TYROSINE PHOSPHATASE"/>
    <property type="match status" value="1"/>
</dbReference>
<evidence type="ECO:0000259" key="5">
    <source>
        <dbReference type="SMART" id="SM00226"/>
    </source>
</evidence>
<dbReference type="Proteomes" id="UP000030528">
    <property type="component" value="Unassembled WGS sequence"/>
</dbReference>
<dbReference type="AlphaFoldDB" id="A0A0A5GRK6"/>
<dbReference type="Pfam" id="PF01451">
    <property type="entry name" value="LMWPc"/>
    <property type="match status" value="1"/>
</dbReference>
<dbReference type="InterPro" id="IPR023485">
    <property type="entry name" value="Ptyr_pPase"/>
</dbReference>
<feature type="active site" evidence="4">
    <location>
        <position position="14"/>
    </location>
</feature>
<sequence>MKNVLFVCTGNTCRSPMAEAVLKAKDDRYNVQSAGLFAQTNGKATPQSEQALDKKGYAINHSSQPLEEGLIQWADLVLTMTARHKESVIMHFPEHEAKVYTLKEYALYDKASSWDRLTEAYATMEDKKAVFMQKNKDKYNSQAELEMALYQHLNEEIELIREIERNLPTLDINDPFGGNQSVYDSTLEEIEKHIELLIQKVDNNRG</sequence>
<dbReference type="PANTHER" id="PTHR11717:SF31">
    <property type="entry name" value="LOW MOLECULAR WEIGHT PROTEIN-TYROSINE-PHOSPHATASE ETP-RELATED"/>
    <property type="match status" value="1"/>
</dbReference>
<evidence type="ECO:0000256" key="1">
    <source>
        <dbReference type="ARBA" id="ARBA00011063"/>
    </source>
</evidence>
<proteinExistence type="inferred from homology"/>
<keyword evidence="3" id="KW-0904">Protein phosphatase</keyword>
<dbReference type="STRING" id="1385510.GCA_000425205_00198"/>
<keyword evidence="7" id="KW-1185">Reference proteome</keyword>
<name>A0A0A5GRK6_9BACI</name>
<feature type="domain" description="Phosphotyrosine protein phosphatase I" evidence="5">
    <location>
        <begin position="2"/>
        <end position="200"/>
    </location>
</feature>
<dbReference type="InterPro" id="IPR036196">
    <property type="entry name" value="Ptyr_pPase_sf"/>
</dbReference>
<dbReference type="SMART" id="SM00226">
    <property type="entry name" value="LMWPc"/>
    <property type="match status" value="1"/>
</dbReference>
<organism evidence="6 7">
    <name type="scientific">Pontibacillus halophilus JSM 076056 = DSM 19796</name>
    <dbReference type="NCBI Taxonomy" id="1385510"/>
    <lineage>
        <taxon>Bacteria</taxon>
        <taxon>Bacillati</taxon>
        <taxon>Bacillota</taxon>
        <taxon>Bacilli</taxon>
        <taxon>Bacillales</taxon>
        <taxon>Bacillaceae</taxon>
        <taxon>Pontibacillus</taxon>
    </lineage>
</organism>
<feature type="active site" description="Nucleophile" evidence="4">
    <location>
        <position position="8"/>
    </location>
</feature>
<dbReference type="eggNOG" id="COG0394">
    <property type="taxonomic scope" value="Bacteria"/>
</dbReference>
<gene>
    <name evidence="6" type="ORF">N781_01405</name>
</gene>
<keyword evidence="2" id="KW-0378">Hydrolase</keyword>
<dbReference type="CDD" id="cd16344">
    <property type="entry name" value="LMWPAP"/>
    <property type="match status" value="1"/>
</dbReference>
<evidence type="ECO:0000313" key="7">
    <source>
        <dbReference type="Proteomes" id="UP000030528"/>
    </source>
</evidence>
<dbReference type="GO" id="GO:0004725">
    <property type="term" value="F:protein tyrosine phosphatase activity"/>
    <property type="evidence" value="ECO:0007669"/>
    <property type="project" value="InterPro"/>
</dbReference>
<accession>A0A0A5GRK6</accession>